<proteinExistence type="predicted"/>
<evidence type="ECO:0000313" key="2">
    <source>
        <dbReference type="Proteomes" id="UP001157914"/>
    </source>
</evidence>
<protein>
    <submittedName>
        <fullName evidence="1">Uncharacterized conserved protein, DUF2164 family</fullName>
    </submittedName>
</protein>
<dbReference type="InterPro" id="IPR018680">
    <property type="entry name" value="DUF2164"/>
</dbReference>
<comment type="caution">
    <text evidence="1">The sequence shown here is derived from an EMBL/GenBank/DDBJ whole genome shotgun (WGS) entry which is preliminary data.</text>
</comment>
<accession>A0ABY1N6W0</accession>
<evidence type="ECO:0000313" key="1">
    <source>
        <dbReference type="EMBL" id="SMP02009.1"/>
    </source>
</evidence>
<reference evidence="1 2" key="1">
    <citation type="submission" date="2017-05" db="EMBL/GenBank/DDBJ databases">
        <authorList>
            <person name="Varghese N."/>
            <person name="Submissions S."/>
        </authorList>
    </citation>
    <scope>NUCLEOTIDE SEQUENCE [LARGE SCALE GENOMIC DNA]</scope>
    <source>
        <strain evidence="1 2">DSM 15949</strain>
    </source>
</reference>
<organism evidence="1 2">
    <name type="scientific">Roseibium denhamense</name>
    <dbReference type="NCBI Taxonomy" id="76305"/>
    <lineage>
        <taxon>Bacteria</taxon>
        <taxon>Pseudomonadati</taxon>
        <taxon>Pseudomonadota</taxon>
        <taxon>Alphaproteobacteria</taxon>
        <taxon>Hyphomicrobiales</taxon>
        <taxon>Stappiaceae</taxon>
        <taxon>Roseibium</taxon>
    </lineage>
</organism>
<sequence>MAGSMDAHSSKACWTQPEPAFTLKTAGQTGSGSCLKALTFMTDFKLDPETRTKLSNEIRRYLDEELEIGIGNMDADMLIEFISEHLGAHFYNLGLKDAQALIARRADDIADELYAMEKPVRE</sequence>
<dbReference type="EMBL" id="FXTT01000001">
    <property type="protein sequence ID" value="SMP02009.1"/>
    <property type="molecule type" value="Genomic_DNA"/>
</dbReference>
<gene>
    <name evidence="1" type="ORF">SAMN06265374_0416</name>
</gene>
<keyword evidence="2" id="KW-1185">Reference proteome</keyword>
<dbReference type="Pfam" id="PF09932">
    <property type="entry name" value="DUF2164"/>
    <property type="match status" value="1"/>
</dbReference>
<dbReference type="Proteomes" id="UP001157914">
    <property type="component" value="Unassembled WGS sequence"/>
</dbReference>
<name>A0ABY1N6W0_9HYPH</name>